<protein>
    <submittedName>
        <fullName evidence="1">Uncharacterized protein</fullName>
    </submittedName>
</protein>
<reference evidence="1" key="1">
    <citation type="journal article" date="2015" name="Nature">
        <title>Complex archaea that bridge the gap between prokaryotes and eukaryotes.</title>
        <authorList>
            <person name="Spang A."/>
            <person name="Saw J.H."/>
            <person name="Jorgensen S.L."/>
            <person name="Zaremba-Niedzwiedzka K."/>
            <person name="Martijn J."/>
            <person name="Lind A.E."/>
            <person name="van Eijk R."/>
            <person name="Schleper C."/>
            <person name="Guy L."/>
            <person name="Ettema T.J."/>
        </authorList>
    </citation>
    <scope>NUCLEOTIDE SEQUENCE</scope>
</reference>
<dbReference type="AlphaFoldDB" id="A0A0F9AF30"/>
<dbReference type="EMBL" id="LAZR01043040">
    <property type="protein sequence ID" value="KKL08040.1"/>
    <property type="molecule type" value="Genomic_DNA"/>
</dbReference>
<evidence type="ECO:0000313" key="1">
    <source>
        <dbReference type="EMBL" id="KKL08040.1"/>
    </source>
</evidence>
<organism evidence="1">
    <name type="scientific">marine sediment metagenome</name>
    <dbReference type="NCBI Taxonomy" id="412755"/>
    <lineage>
        <taxon>unclassified sequences</taxon>
        <taxon>metagenomes</taxon>
        <taxon>ecological metagenomes</taxon>
    </lineage>
</organism>
<accession>A0A0F9AF30</accession>
<gene>
    <name evidence="1" type="ORF">LCGC14_2579910</name>
</gene>
<comment type="caution">
    <text evidence="1">The sequence shown here is derived from an EMBL/GenBank/DDBJ whole genome shotgun (WGS) entry which is preliminary data.</text>
</comment>
<proteinExistence type="predicted"/>
<name>A0A0F9AF30_9ZZZZ</name>
<sequence>MNDNNNPSEMRKAQEQILSMLQGGYYKEMIKMQKALYDEYVKVGFTKKQAFELVIITTCPK</sequence>